<feature type="transmembrane region" description="Helical" evidence="2">
    <location>
        <begin position="378"/>
        <end position="399"/>
    </location>
</feature>
<feature type="region of interest" description="Disordered" evidence="1">
    <location>
        <begin position="1"/>
        <end position="20"/>
    </location>
</feature>
<gene>
    <name evidence="4" type="ORF">Pla52o_25820</name>
</gene>
<dbReference type="OrthoDB" id="7375713at2"/>
<comment type="caution">
    <text evidence="4">The sequence shown here is derived from an EMBL/GenBank/DDBJ whole genome shotgun (WGS) entry which is preliminary data.</text>
</comment>
<feature type="domain" description="Acyltransferase 3" evidence="3">
    <location>
        <begin position="42"/>
        <end position="396"/>
    </location>
</feature>
<dbReference type="AlphaFoldDB" id="A0A5C6CFH6"/>
<evidence type="ECO:0000313" key="5">
    <source>
        <dbReference type="Proteomes" id="UP000316304"/>
    </source>
</evidence>
<evidence type="ECO:0000256" key="1">
    <source>
        <dbReference type="SAM" id="MobiDB-lite"/>
    </source>
</evidence>
<evidence type="ECO:0000259" key="3">
    <source>
        <dbReference type="Pfam" id="PF01757"/>
    </source>
</evidence>
<accession>A0A5C6CFH6</accession>
<protein>
    <submittedName>
        <fullName evidence="4">Glucans biosynthesis protein</fullName>
    </submittedName>
</protein>
<dbReference type="GO" id="GO:0016747">
    <property type="term" value="F:acyltransferase activity, transferring groups other than amino-acyl groups"/>
    <property type="evidence" value="ECO:0007669"/>
    <property type="project" value="InterPro"/>
</dbReference>
<dbReference type="PANTHER" id="PTHR36927">
    <property type="entry name" value="BLR4337 PROTEIN"/>
    <property type="match status" value="1"/>
</dbReference>
<feature type="transmembrane region" description="Helical" evidence="2">
    <location>
        <begin position="46"/>
        <end position="66"/>
    </location>
</feature>
<proteinExistence type="predicted"/>
<dbReference type="InterPro" id="IPR050623">
    <property type="entry name" value="Glucan_succinyl_AcylTrfase"/>
</dbReference>
<feature type="transmembrane region" description="Helical" evidence="2">
    <location>
        <begin position="282"/>
        <end position="302"/>
    </location>
</feature>
<feature type="transmembrane region" description="Helical" evidence="2">
    <location>
        <begin position="218"/>
        <end position="241"/>
    </location>
</feature>
<evidence type="ECO:0000313" key="4">
    <source>
        <dbReference type="EMBL" id="TWU23048.1"/>
    </source>
</evidence>
<feature type="transmembrane region" description="Helical" evidence="2">
    <location>
        <begin position="184"/>
        <end position="206"/>
    </location>
</feature>
<dbReference type="EMBL" id="SJPT01000004">
    <property type="protein sequence ID" value="TWU23048.1"/>
    <property type="molecule type" value="Genomic_DNA"/>
</dbReference>
<dbReference type="InterPro" id="IPR002656">
    <property type="entry name" value="Acyl_transf_3_dom"/>
</dbReference>
<dbReference type="PANTHER" id="PTHR36927:SF1">
    <property type="entry name" value="MDO-LIKE PROTEIN"/>
    <property type="match status" value="1"/>
</dbReference>
<keyword evidence="5" id="KW-1185">Reference proteome</keyword>
<dbReference type="Pfam" id="PF01757">
    <property type="entry name" value="Acyl_transf_3"/>
    <property type="match status" value="1"/>
</dbReference>
<keyword evidence="2" id="KW-1133">Transmembrane helix</keyword>
<feature type="transmembrane region" description="Helical" evidence="2">
    <location>
        <begin position="86"/>
        <end position="111"/>
    </location>
</feature>
<organism evidence="4 5">
    <name type="scientific">Novipirellula galeiformis</name>
    <dbReference type="NCBI Taxonomy" id="2528004"/>
    <lineage>
        <taxon>Bacteria</taxon>
        <taxon>Pseudomonadati</taxon>
        <taxon>Planctomycetota</taxon>
        <taxon>Planctomycetia</taxon>
        <taxon>Pirellulales</taxon>
        <taxon>Pirellulaceae</taxon>
        <taxon>Novipirellula</taxon>
    </lineage>
</organism>
<evidence type="ECO:0000256" key="2">
    <source>
        <dbReference type="SAM" id="Phobius"/>
    </source>
</evidence>
<dbReference type="Proteomes" id="UP000316304">
    <property type="component" value="Unassembled WGS sequence"/>
</dbReference>
<name>A0A5C6CFH6_9BACT</name>
<feature type="transmembrane region" description="Helical" evidence="2">
    <location>
        <begin position="345"/>
        <end position="366"/>
    </location>
</feature>
<feature type="transmembrane region" description="Helical" evidence="2">
    <location>
        <begin position="253"/>
        <end position="270"/>
    </location>
</feature>
<feature type="transmembrane region" description="Helical" evidence="2">
    <location>
        <begin position="308"/>
        <end position="333"/>
    </location>
</feature>
<keyword evidence="2" id="KW-0472">Membrane</keyword>
<feature type="compositionally biased region" description="Low complexity" evidence="1">
    <location>
        <begin position="8"/>
        <end position="20"/>
    </location>
</feature>
<feature type="transmembrane region" description="Helical" evidence="2">
    <location>
        <begin position="131"/>
        <end position="156"/>
    </location>
</feature>
<dbReference type="RefSeq" id="WP_146594839.1">
    <property type="nucleotide sequence ID" value="NZ_SJPT01000004.1"/>
</dbReference>
<keyword evidence="2" id="KW-0812">Transmembrane</keyword>
<sequence length="441" mass="48519">MKIIAFPTERTSTTSRLQSRSPREWDARERSVDLAATTQKFVGLDAVRAGAALGVVLFHACVPYLQNPMPGLSWTVRDSANASIDWLFWGIEVFIMPLFLVLAGFFAWQTLSRRGVHLGARTLVTNRAKRLLIPLAFAVCVVLPLDLYIWVLAWVAEGIVEPIKLKSMKFDGVVDRDLWGLSHLWFLLYVFLYVVVTAIVARVNVLRNAVRKVAEKPALAFTVLAISAAVTLGVAPNVVWGFQHEFYPVLSKWIYSGTFFAAGLLIAKVDPSLSRFQNKTRMLGIASVMLLLTAVSLGRWHLAIGENAMAQAGLAIVTVLAAYAVTLFAIAVSRPIPRLPVGIQYLAAASFWIYLVHHPILGLVHLDLKLLLPNANPILKMILAFAISVGGSVLTYEALVRCTRLGRILGMQWQSQTVSAVGVPLPRDHVETEPAPQRIAA</sequence>
<reference evidence="4 5" key="1">
    <citation type="submission" date="2019-02" db="EMBL/GenBank/DDBJ databases">
        <title>Deep-cultivation of Planctomycetes and their phenomic and genomic characterization uncovers novel biology.</title>
        <authorList>
            <person name="Wiegand S."/>
            <person name="Jogler M."/>
            <person name="Boedeker C."/>
            <person name="Pinto D."/>
            <person name="Vollmers J."/>
            <person name="Rivas-Marin E."/>
            <person name="Kohn T."/>
            <person name="Peeters S.H."/>
            <person name="Heuer A."/>
            <person name="Rast P."/>
            <person name="Oberbeckmann S."/>
            <person name="Bunk B."/>
            <person name="Jeske O."/>
            <person name="Meyerdierks A."/>
            <person name="Storesund J.E."/>
            <person name="Kallscheuer N."/>
            <person name="Luecker S."/>
            <person name="Lage O.M."/>
            <person name="Pohl T."/>
            <person name="Merkel B.J."/>
            <person name="Hornburger P."/>
            <person name="Mueller R.-W."/>
            <person name="Bruemmer F."/>
            <person name="Labrenz M."/>
            <person name="Spormann A.M."/>
            <person name="Op Den Camp H."/>
            <person name="Overmann J."/>
            <person name="Amann R."/>
            <person name="Jetten M.S.M."/>
            <person name="Mascher T."/>
            <person name="Medema M.H."/>
            <person name="Devos D.P."/>
            <person name="Kaster A.-K."/>
            <person name="Ovreas L."/>
            <person name="Rohde M."/>
            <person name="Galperin M.Y."/>
            <person name="Jogler C."/>
        </authorList>
    </citation>
    <scope>NUCLEOTIDE SEQUENCE [LARGE SCALE GENOMIC DNA]</scope>
    <source>
        <strain evidence="4 5">Pla52o</strain>
    </source>
</reference>